<keyword evidence="9" id="KW-0479">Metal-binding</keyword>
<feature type="transmembrane region" description="Helical" evidence="15">
    <location>
        <begin position="53"/>
        <end position="75"/>
    </location>
</feature>
<evidence type="ECO:0000256" key="11">
    <source>
        <dbReference type="ARBA" id="ARBA00023002"/>
    </source>
</evidence>
<evidence type="ECO:0000256" key="10">
    <source>
        <dbReference type="ARBA" id="ARBA00022989"/>
    </source>
</evidence>
<dbReference type="EMBL" id="CP104965">
    <property type="protein sequence ID" value="UXN71008.1"/>
    <property type="molecule type" value="Genomic_DNA"/>
</dbReference>
<evidence type="ECO:0000256" key="1">
    <source>
        <dbReference type="ARBA" id="ARBA00001970"/>
    </source>
</evidence>
<keyword evidence="6" id="KW-1003">Cell membrane</keyword>
<evidence type="ECO:0000256" key="14">
    <source>
        <dbReference type="ARBA" id="ARBA00048390"/>
    </source>
</evidence>
<evidence type="ECO:0000256" key="12">
    <source>
        <dbReference type="ARBA" id="ARBA00023004"/>
    </source>
</evidence>
<evidence type="ECO:0000256" key="8">
    <source>
        <dbReference type="ARBA" id="ARBA00022692"/>
    </source>
</evidence>
<keyword evidence="7" id="KW-0349">Heme</keyword>
<dbReference type="RefSeq" id="WP_262170342.1">
    <property type="nucleotide sequence ID" value="NZ_CP104965.1"/>
</dbReference>
<name>A0ABY6CLU2_9HYPH</name>
<keyword evidence="11" id="KW-0560">Oxidoreductase</keyword>
<evidence type="ECO:0000256" key="5">
    <source>
        <dbReference type="ARBA" id="ARBA00017504"/>
    </source>
</evidence>
<reference evidence="16 17" key="1">
    <citation type="submission" date="2022-09" db="EMBL/GenBank/DDBJ databases">
        <title>Interaction between co-microsymbionts with complementary sets of symbiotic genes in legume-rhizobium systems.</title>
        <authorList>
            <person name="Safronova V."/>
            <person name="Sazanova A."/>
            <person name="Afonin A."/>
            <person name="Chirak E."/>
        </authorList>
    </citation>
    <scope>NUCLEOTIDE SEQUENCE [LARGE SCALE GENOMIC DNA]</scope>
    <source>
        <strain evidence="16 17">A18/4-1</strain>
    </source>
</reference>
<protein>
    <recommendedName>
        <fullName evidence="5">Protoporphyrinogen IX oxidase</fullName>
    </recommendedName>
</protein>
<evidence type="ECO:0000256" key="15">
    <source>
        <dbReference type="SAM" id="Phobius"/>
    </source>
</evidence>
<evidence type="ECO:0000256" key="6">
    <source>
        <dbReference type="ARBA" id="ARBA00022475"/>
    </source>
</evidence>
<proteinExistence type="inferred from homology"/>
<dbReference type="PANTHER" id="PTHR40255:SF1">
    <property type="entry name" value="PROTOPORPHYRINOGEN IX OXIDASE"/>
    <property type="match status" value="1"/>
</dbReference>
<comment type="cofactor">
    <cofactor evidence="1">
        <name>heme b</name>
        <dbReference type="ChEBI" id="CHEBI:60344"/>
    </cofactor>
</comment>
<feature type="transmembrane region" description="Helical" evidence="15">
    <location>
        <begin position="12"/>
        <end position="32"/>
    </location>
</feature>
<keyword evidence="13 15" id="KW-0472">Membrane</keyword>
<dbReference type="Proteomes" id="UP001061862">
    <property type="component" value="Chromosome"/>
</dbReference>
<keyword evidence="12" id="KW-0408">Iron</keyword>
<evidence type="ECO:0000313" key="16">
    <source>
        <dbReference type="EMBL" id="UXN71008.1"/>
    </source>
</evidence>
<gene>
    <name evidence="16" type="ORF">N8A98_07430</name>
</gene>
<comment type="similarity">
    <text evidence="4">Belongs to the HemJ family.</text>
</comment>
<comment type="catalytic activity">
    <reaction evidence="14">
        <text>protoporphyrinogen IX + 3 A = protoporphyrin IX + 3 AH2</text>
        <dbReference type="Rhea" id="RHEA:62000"/>
        <dbReference type="ChEBI" id="CHEBI:13193"/>
        <dbReference type="ChEBI" id="CHEBI:17499"/>
        <dbReference type="ChEBI" id="CHEBI:57306"/>
        <dbReference type="ChEBI" id="CHEBI:57307"/>
    </reaction>
</comment>
<accession>A0ABY6CLU2</accession>
<comment type="pathway">
    <text evidence="3">Porphyrin-containing compound metabolism; protoporphyrin-IX biosynthesis; protoporphyrin-IX from protoporphyrinogen-IX: step 1/1.</text>
</comment>
<evidence type="ECO:0000256" key="2">
    <source>
        <dbReference type="ARBA" id="ARBA00004651"/>
    </source>
</evidence>
<dbReference type="PANTHER" id="PTHR40255">
    <property type="entry name" value="UPF0093 MEMBRANE PROTEIN SLR1790"/>
    <property type="match status" value="1"/>
</dbReference>
<evidence type="ECO:0000313" key="17">
    <source>
        <dbReference type="Proteomes" id="UP001061862"/>
    </source>
</evidence>
<dbReference type="Pfam" id="PF03653">
    <property type="entry name" value="UPF0093"/>
    <property type="match status" value="1"/>
</dbReference>
<feature type="transmembrane region" description="Helical" evidence="15">
    <location>
        <begin position="117"/>
        <end position="138"/>
    </location>
</feature>
<evidence type="ECO:0000256" key="4">
    <source>
        <dbReference type="ARBA" id="ARBA00006501"/>
    </source>
</evidence>
<evidence type="ECO:0000256" key="13">
    <source>
        <dbReference type="ARBA" id="ARBA00023136"/>
    </source>
</evidence>
<feature type="transmembrane region" description="Helical" evidence="15">
    <location>
        <begin position="81"/>
        <end position="105"/>
    </location>
</feature>
<keyword evidence="8 15" id="KW-0812">Transmembrane</keyword>
<keyword evidence="17" id="KW-1185">Reference proteome</keyword>
<organism evidence="16 17">
    <name type="scientific">Devosia neptuniae</name>
    <dbReference type="NCBI Taxonomy" id="191302"/>
    <lineage>
        <taxon>Bacteria</taxon>
        <taxon>Pseudomonadati</taxon>
        <taxon>Pseudomonadota</taxon>
        <taxon>Alphaproteobacteria</taxon>
        <taxon>Hyphomicrobiales</taxon>
        <taxon>Devosiaceae</taxon>
        <taxon>Devosia</taxon>
    </lineage>
</organism>
<evidence type="ECO:0000256" key="3">
    <source>
        <dbReference type="ARBA" id="ARBA00005073"/>
    </source>
</evidence>
<sequence length="170" mass="18405">MLNDWLSVVLKAIHIGAIAFWSAGLIALPFMYRQRAGLEDRALYRLHAFTRRLYVGVVSPAAFLAIGSGTVLIFLQGTYEAWFSAKLALVAVLAGIHIFSGLMVLKLFEPDGRYPAWRFAMVVPGTLLVISSILMLVLGKPTLTMSSEMAAFFAPGALSKMAGGLIGGWI</sequence>
<evidence type="ECO:0000256" key="9">
    <source>
        <dbReference type="ARBA" id="ARBA00022723"/>
    </source>
</evidence>
<evidence type="ECO:0000256" key="7">
    <source>
        <dbReference type="ARBA" id="ARBA00022617"/>
    </source>
</evidence>
<keyword evidence="10 15" id="KW-1133">Transmembrane helix</keyword>
<comment type="subcellular location">
    <subcellularLocation>
        <location evidence="2">Cell membrane</location>
        <topology evidence="2">Multi-pass membrane protein</topology>
    </subcellularLocation>
</comment>
<dbReference type="InterPro" id="IPR005265">
    <property type="entry name" value="HemJ-like"/>
</dbReference>